<dbReference type="EMBL" id="GBXM01083306">
    <property type="protein sequence ID" value="JAH25271.1"/>
    <property type="molecule type" value="Transcribed_RNA"/>
</dbReference>
<evidence type="ECO:0000313" key="1">
    <source>
        <dbReference type="EMBL" id="JAH25271.1"/>
    </source>
</evidence>
<reference evidence="1" key="1">
    <citation type="submission" date="2014-11" db="EMBL/GenBank/DDBJ databases">
        <authorList>
            <person name="Amaro Gonzalez C."/>
        </authorList>
    </citation>
    <scope>NUCLEOTIDE SEQUENCE</scope>
</reference>
<accession>A0A0E9R811</accession>
<sequence>MAPTQQYVKFEPLLKKSSILVCNYVSQM</sequence>
<protein>
    <submittedName>
        <fullName evidence="1">Uncharacterized protein</fullName>
    </submittedName>
</protein>
<proteinExistence type="predicted"/>
<reference evidence="1" key="2">
    <citation type="journal article" date="2015" name="Fish Shellfish Immunol.">
        <title>Early steps in the European eel (Anguilla anguilla)-Vibrio vulnificus interaction in the gills: Role of the RtxA13 toxin.</title>
        <authorList>
            <person name="Callol A."/>
            <person name="Pajuelo D."/>
            <person name="Ebbesson L."/>
            <person name="Teles M."/>
            <person name="MacKenzie S."/>
            <person name="Amaro C."/>
        </authorList>
    </citation>
    <scope>NUCLEOTIDE SEQUENCE</scope>
</reference>
<organism evidence="1">
    <name type="scientific">Anguilla anguilla</name>
    <name type="common">European freshwater eel</name>
    <name type="synonym">Muraena anguilla</name>
    <dbReference type="NCBI Taxonomy" id="7936"/>
    <lineage>
        <taxon>Eukaryota</taxon>
        <taxon>Metazoa</taxon>
        <taxon>Chordata</taxon>
        <taxon>Craniata</taxon>
        <taxon>Vertebrata</taxon>
        <taxon>Euteleostomi</taxon>
        <taxon>Actinopterygii</taxon>
        <taxon>Neopterygii</taxon>
        <taxon>Teleostei</taxon>
        <taxon>Anguilliformes</taxon>
        <taxon>Anguillidae</taxon>
        <taxon>Anguilla</taxon>
    </lineage>
</organism>
<name>A0A0E9R811_ANGAN</name>
<dbReference type="AlphaFoldDB" id="A0A0E9R811"/>